<dbReference type="InterPro" id="IPR000792">
    <property type="entry name" value="Tscrpt_reg_LuxR_C"/>
</dbReference>
<sequence>MICAHYPDQWVRHYQKNSYALVDPVHRTAFTRTAPYRWCDITDLNRLEQRVLDEALDAGLANGISVPIHEPMGRILLVNLSGPASVLNGEHSQRLAYLIGTQFHFELERLAKQHSTPTSRRLTLRQCECLTWVARGKSSWAIGKLLGISHHTVDYHVDTAMKILNVNSRTSAAVQATALGLISP</sequence>
<dbReference type="SUPFAM" id="SSF46894">
    <property type="entry name" value="C-terminal effector domain of the bipartite response regulators"/>
    <property type="match status" value="1"/>
</dbReference>
<keyword evidence="3" id="KW-0804">Transcription</keyword>
<dbReference type="PRINTS" id="PR00038">
    <property type="entry name" value="HTHLUXR"/>
</dbReference>
<dbReference type="InterPro" id="IPR036693">
    <property type="entry name" value="TF_LuxR_autoind-bd_dom_sf"/>
</dbReference>
<evidence type="ECO:0000259" key="4">
    <source>
        <dbReference type="PROSITE" id="PS50043"/>
    </source>
</evidence>
<dbReference type="GO" id="GO:0006355">
    <property type="term" value="P:regulation of DNA-templated transcription"/>
    <property type="evidence" value="ECO:0007669"/>
    <property type="project" value="InterPro"/>
</dbReference>
<keyword evidence="6" id="KW-1185">Reference proteome</keyword>
<dbReference type="Gene3D" id="1.10.10.10">
    <property type="entry name" value="Winged helix-like DNA-binding domain superfamily/Winged helix DNA-binding domain"/>
    <property type="match status" value="1"/>
</dbReference>
<protein>
    <submittedName>
        <fullName evidence="5">HTH-type quorum sensing-dependent transcriptional regulator RpaR</fullName>
    </submittedName>
</protein>
<dbReference type="InterPro" id="IPR005143">
    <property type="entry name" value="TF_LuxR_autoind-bd_dom"/>
</dbReference>
<keyword evidence="2" id="KW-0238">DNA-binding</keyword>
<keyword evidence="1" id="KW-0805">Transcription regulation</keyword>
<organism evidence="5 6">
    <name type="scientific">Pararobbsia alpina</name>
    <dbReference type="NCBI Taxonomy" id="621374"/>
    <lineage>
        <taxon>Bacteria</taxon>
        <taxon>Pseudomonadati</taxon>
        <taxon>Pseudomonadota</taxon>
        <taxon>Betaproteobacteria</taxon>
        <taxon>Burkholderiales</taxon>
        <taxon>Burkholderiaceae</taxon>
        <taxon>Pararobbsia</taxon>
    </lineage>
</organism>
<feature type="domain" description="HTH luxR-type" evidence="4">
    <location>
        <begin position="115"/>
        <end position="180"/>
    </location>
</feature>
<dbReference type="SUPFAM" id="SSF75516">
    <property type="entry name" value="Pheromone-binding domain of LuxR-like quorum-sensing transcription factors"/>
    <property type="match status" value="1"/>
</dbReference>
<dbReference type="EMBL" id="CADIKM010000052">
    <property type="protein sequence ID" value="CAB3803146.1"/>
    <property type="molecule type" value="Genomic_DNA"/>
</dbReference>
<gene>
    <name evidence="5" type="primary">rpaR</name>
    <name evidence="5" type="ORF">LMG28138_05297</name>
</gene>
<dbReference type="PROSITE" id="PS50043">
    <property type="entry name" value="HTH_LUXR_2"/>
    <property type="match status" value="1"/>
</dbReference>
<dbReference type="CDD" id="cd06170">
    <property type="entry name" value="LuxR_C_like"/>
    <property type="match status" value="1"/>
</dbReference>
<evidence type="ECO:0000313" key="5">
    <source>
        <dbReference type="EMBL" id="CAB3803146.1"/>
    </source>
</evidence>
<reference evidence="5 6" key="1">
    <citation type="submission" date="2020-04" db="EMBL/GenBank/DDBJ databases">
        <authorList>
            <person name="De Canck E."/>
        </authorList>
    </citation>
    <scope>NUCLEOTIDE SEQUENCE [LARGE SCALE GENOMIC DNA]</scope>
    <source>
        <strain evidence="5 6">LMG 28138</strain>
    </source>
</reference>
<proteinExistence type="predicted"/>
<dbReference type="GO" id="GO:0003677">
    <property type="term" value="F:DNA binding"/>
    <property type="evidence" value="ECO:0007669"/>
    <property type="project" value="UniProtKB-KW"/>
</dbReference>
<dbReference type="InterPro" id="IPR036388">
    <property type="entry name" value="WH-like_DNA-bd_sf"/>
</dbReference>
<name>A0A6S7BJZ4_9BURK</name>
<evidence type="ECO:0000313" key="6">
    <source>
        <dbReference type="Proteomes" id="UP000494115"/>
    </source>
</evidence>
<evidence type="ECO:0000256" key="3">
    <source>
        <dbReference type="ARBA" id="ARBA00023163"/>
    </source>
</evidence>
<dbReference type="Pfam" id="PF00196">
    <property type="entry name" value="GerE"/>
    <property type="match status" value="1"/>
</dbReference>
<dbReference type="Proteomes" id="UP000494115">
    <property type="component" value="Unassembled WGS sequence"/>
</dbReference>
<dbReference type="PANTHER" id="PTHR44688">
    <property type="entry name" value="DNA-BINDING TRANSCRIPTIONAL ACTIVATOR DEVR_DOSR"/>
    <property type="match status" value="1"/>
</dbReference>
<dbReference type="SMART" id="SM00421">
    <property type="entry name" value="HTH_LUXR"/>
    <property type="match status" value="1"/>
</dbReference>
<dbReference type="PANTHER" id="PTHR44688:SF16">
    <property type="entry name" value="DNA-BINDING TRANSCRIPTIONAL ACTIVATOR DEVR_DOSR"/>
    <property type="match status" value="1"/>
</dbReference>
<dbReference type="InterPro" id="IPR016032">
    <property type="entry name" value="Sig_transdc_resp-reg_C-effctor"/>
</dbReference>
<accession>A0A6S7BJZ4</accession>
<dbReference type="Gene3D" id="3.30.450.80">
    <property type="entry name" value="Transcription factor LuxR-like, autoinducer-binding domain"/>
    <property type="match status" value="1"/>
</dbReference>
<dbReference type="Pfam" id="PF03472">
    <property type="entry name" value="Autoind_bind"/>
    <property type="match status" value="1"/>
</dbReference>
<evidence type="ECO:0000256" key="1">
    <source>
        <dbReference type="ARBA" id="ARBA00023015"/>
    </source>
</evidence>
<dbReference type="AlphaFoldDB" id="A0A6S7BJZ4"/>
<evidence type="ECO:0000256" key="2">
    <source>
        <dbReference type="ARBA" id="ARBA00023125"/>
    </source>
</evidence>